<evidence type="ECO:0000256" key="6">
    <source>
        <dbReference type="ARBA" id="ARBA00023315"/>
    </source>
</evidence>
<dbReference type="OrthoDB" id="9803035at2"/>
<evidence type="ECO:0000256" key="7">
    <source>
        <dbReference type="RuleBase" id="RU361267"/>
    </source>
</evidence>
<evidence type="ECO:0000256" key="1">
    <source>
        <dbReference type="ARBA" id="ARBA00005189"/>
    </source>
</evidence>
<dbReference type="EC" id="2.3.1.51" evidence="7"/>
<evidence type="ECO:0000256" key="3">
    <source>
        <dbReference type="ARBA" id="ARBA00022516"/>
    </source>
</evidence>
<dbReference type="GO" id="GO:0006654">
    <property type="term" value="P:phosphatidic acid biosynthetic process"/>
    <property type="evidence" value="ECO:0007669"/>
    <property type="project" value="TreeGrafter"/>
</dbReference>
<dbReference type="NCBIfam" id="TIGR00530">
    <property type="entry name" value="AGP_acyltrn"/>
    <property type="match status" value="1"/>
</dbReference>
<evidence type="ECO:0000256" key="5">
    <source>
        <dbReference type="ARBA" id="ARBA00023098"/>
    </source>
</evidence>
<dbReference type="PANTHER" id="PTHR10434">
    <property type="entry name" value="1-ACYL-SN-GLYCEROL-3-PHOSPHATE ACYLTRANSFERASE"/>
    <property type="match status" value="1"/>
</dbReference>
<keyword evidence="7" id="KW-0594">Phospholipid biosynthesis</keyword>
<dbReference type="Pfam" id="PF01553">
    <property type="entry name" value="Acyltransferase"/>
    <property type="match status" value="1"/>
</dbReference>
<dbReference type="PANTHER" id="PTHR10434:SF64">
    <property type="entry name" value="1-ACYL-SN-GLYCEROL-3-PHOSPHATE ACYLTRANSFERASE-RELATED"/>
    <property type="match status" value="1"/>
</dbReference>
<keyword evidence="5 7" id="KW-0443">Lipid metabolism</keyword>
<dbReference type="InterPro" id="IPR002123">
    <property type="entry name" value="Plipid/glycerol_acylTrfase"/>
</dbReference>
<dbReference type="GO" id="GO:0016020">
    <property type="term" value="C:membrane"/>
    <property type="evidence" value="ECO:0007669"/>
    <property type="project" value="InterPro"/>
</dbReference>
<dbReference type="AlphaFoldDB" id="A0A1I0DFY4"/>
<comment type="pathway">
    <text evidence="1">Lipid metabolism.</text>
</comment>
<feature type="domain" description="Phospholipid/glycerol acyltransferase" evidence="8">
    <location>
        <begin position="73"/>
        <end position="189"/>
    </location>
</feature>
<dbReference type="GO" id="GO:0003841">
    <property type="term" value="F:1-acylglycerol-3-phosphate O-acyltransferase activity"/>
    <property type="evidence" value="ECO:0007669"/>
    <property type="project" value="UniProtKB-UniRule"/>
</dbReference>
<evidence type="ECO:0000256" key="4">
    <source>
        <dbReference type="ARBA" id="ARBA00022679"/>
    </source>
</evidence>
<protein>
    <recommendedName>
        <fullName evidence="7">1-acyl-sn-glycerol-3-phosphate acyltransferase</fullName>
        <ecNumber evidence="7">2.3.1.51</ecNumber>
    </recommendedName>
</protein>
<organism evidence="9 10">
    <name type="scientific">[Clostridium] aminophilum</name>
    <dbReference type="NCBI Taxonomy" id="1526"/>
    <lineage>
        <taxon>Bacteria</taxon>
        <taxon>Bacillati</taxon>
        <taxon>Bacillota</taxon>
        <taxon>Clostridia</taxon>
        <taxon>Lachnospirales</taxon>
        <taxon>Lachnospiraceae</taxon>
    </lineage>
</organism>
<comment type="similarity">
    <text evidence="2 7">Belongs to the 1-acyl-sn-glycerol-3-phosphate acyltransferase family.</text>
</comment>
<accession>A0A1I0DFY4</accession>
<evidence type="ECO:0000313" key="9">
    <source>
        <dbReference type="EMBL" id="SET31241.1"/>
    </source>
</evidence>
<reference evidence="9 10" key="1">
    <citation type="submission" date="2016-10" db="EMBL/GenBank/DDBJ databases">
        <authorList>
            <person name="de Groot N.N."/>
        </authorList>
    </citation>
    <scope>NUCLEOTIDE SEQUENCE [LARGE SCALE GENOMIC DNA]</scope>
    <source>
        <strain evidence="9 10">KH1P1</strain>
    </source>
</reference>
<keyword evidence="7" id="KW-1208">Phospholipid metabolism</keyword>
<keyword evidence="4 7" id="KW-0808">Transferase</keyword>
<comment type="catalytic activity">
    <reaction evidence="7">
        <text>a 1-acyl-sn-glycero-3-phosphate + an acyl-CoA = a 1,2-diacyl-sn-glycero-3-phosphate + CoA</text>
        <dbReference type="Rhea" id="RHEA:19709"/>
        <dbReference type="ChEBI" id="CHEBI:57287"/>
        <dbReference type="ChEBI" id="CHEBI:57970"/>
        <dbReference type="ChEBI" id="CHEBI:58342"/>
        <dbReference type="ChEBI" id="CHEBI:58608"/>
        <dbReference type="EC" id="2.3.1.51"/>
    </reaction>
</comment>
<keyword evidence="3 7" id="KW-0444">Lipid biosynthesis</keyword>
<proteinExistence type="inferred from homology"/>
<evidence type="ECO:0000259" key="8">
    <source>
        <dbReference type="SMART" id="SM00563"/>
    </source>
</evidence>
<dbReference type="Proteomes" id="UP000199820">
    <property type="component" value="Unassembled WGS sequence"/>
</dbReference>
<gene>
    <name evidence="9" type="ORF">SAMN04487771_101219</name>
</gene>
<dbReference type="EMBL" id="FOIL01000012">
    <property type="protein sequence ID" value="SET31241.1"/>
    <property type="molecule type" value="Genomic_DNA"/>
</dbReference>
<keyword evidence="6 7" id="KW-0012">Acyltransferase</keyword>
<keyword evidence="10" id="KW-1185">Reference proteome</keyword>
<evidence type="ECO:0000256" key="2">
    <source>
        <dbReference type="ARBA" id="ARBA00008655"/>
    </source>
</evidence>
<dbReference type="eggNOG" id="COG0204">
    <property type="taxonomic scope" value="Bacteria"/>
</dbReference>
<dbReference type="CDD" id="cd07989">
    <property type="entry name" value="LPLAT_AGPAT-like"/>
    <property type="match status" value="1"/>
</dbReference>
<sequence>MFRLIHVGVYVVGYLLLKLGKLKTLMKTAETDPRKAEEESQIFVKQVMTGILKAAGVQVHVTGLENIPKDTAVLYVGNHRSYFDVISGYAYAPGRLGFVAKEEIRKVPVLAEWMKLLRCVFLNRSNPREGLKAILEAIGNVRNGTSMWIFPEGTRSTGSELDMLPFREGSMKIAEKAKCPVVPVAFTGTAEVFEKHFPRITAGEITLHFGEPFSIADLPDDQRKTSAAYVQNRIREMICEDLGIPYQPAAGIGENGKES</sequence>
<dbReference type="STRING" id="1526.SAMN02910262_00220"/>
<evidence type="ECO:0000313" key="10">
    <source>
        <dbReference type="Proteomes" id="UP000199820"/>
    </source>
</evidence>
<dbReference type="RefSeq" id="WP_074649099.1">
    <property type="nucleotide sequence ID" value="NZ_FOIL01000012.1"/>
</dbReference>
<dbReference type="InterPro" id="IPR004552">
    <property type="entry name" value="AGP_acyltrans"/>
</dbReference>
<comment type="domain">
    <text evidence="7">The HXXXXD motif is essential for acyltransferase activity and may constitute the binding site for the phosphate moiety of the glycerol-3-phosphate.</text>
</comment>
<dbReference type="SUPFAM" id="SSF69593">
    <property type="entry name" value="Glycerol-3-phosphate (1)-acyltransferase"/>
    <property type="match status" value="1"/>
</dbReference>
<name>A0A1I0DFY4_9FIRM</name>
<dbReference type="SMART" id="SM00563">
    <property type="entry name" value="PlsC"/>
    <property type="match status" value="1"/>
</dbReference>